<dbReference type="Pfam" id="PF01808">
    <property type="entry name" value="AICARFT_IMPCHas"/>
    <property type="match status" value="1"/>
</dbReference>
<feature type="non-terminal residue" evidence="1">
    <location>
        <position position="1"/>
    </location>
</feature>
<protein>
    <recommendedName>
        <fullName evidence="3">Phosphoribosylaminoimidazolecarboxamide formyltransferase</fullName>
    </recommendedName>
</protein>
<evidence type="ECO:0000313" key="2">
    <source>
        <dbReference type="Proteomes" id="UP000037020"/>
    </source>
</evidence>
<sequence length="244" mass="26218">PVDADTARLLARVVSDGVIAPAYEPGVLATLSRKKRGAFLVLEMDPGHVPPPEEVRDVFGVRLVQDRDPVTIDGAALGAADGFTEELRADAVLGLIAARYAQSNSVAYVSGGRTVGIGTGQQSRVDCVRLAGEKADRWRLRRHPRLAGAAFPDGTPLQERVNTVLRRVEEFDAGERAAWLAREAPCTLASDAYFPFRDNVDVAAGHGVRCVVEGGGSRRSDEVEAACREHGIVLVRTGLRLFSH</sequence>
<dbReference type="PANTHER" id="PTHR11692:SF0">
    <property type="entry name" value="BIFUNCTIONAL PURINE BIOSYNTHESIS PROTEIN ATIC"/>
    <property type="match status" value="1"/>
</dbReference>
<evidence type="ECO:0008006" key="3">
    <source>
        <dbReference type="Google" id="ProtNLM"/>
    </source>
</evidence>
<dbReference type="EMBL" id="LGUT01001142">
    <property type="protein sequence ID" value="KOG89562.1"/>
    <property type="molecule type" value="Genomic_DNA"/>
</dbReference>
<evidence type="ECO:0000313" key="1">
    <source>
        <dbReference type="EMBL" id="KOG89562.1"/>
    </source>
</evidence>
<dbReference type="InterPro" id="IPR002695">
    <property type="entry name" value="PurH-like"/>
</dbReference>
<dbReference type="InterPro" id="IPR016193">
    <property type="entry name" value="Cytidine_deaminase-like"/>
</dbReference>
<dbReference type="PANTHER" id="PTHR11692">
    <property type="entry name" value="BIFUNCTIONAL PURINE BIOSYNTHESIS PROTEIN PURH"/>
    <property type="match status" value="1"/>
</dbReference>
<accession>A0ABR5J863</accession>
<reference evidence="1 2" key="1">
    <citation type="submission" date="2015-07" db="EMBL/GenBank/DDBJ databases">
        <authorList>
            <person name="Ju K.-S."/>
            <person name="Doroghazi J.R."/>
            <person name="Metcalf W.W."/>
        </authorList>
    </citation>
    <scope>NUCLEOTIDE SEQUENCE [LARGE SCALE GENOMIC DNA]</scope>
    <source>
        <strain evidence="1 2">NRRL B-3589</strain>
    </source>
</reference>
<dbReference type="Gene3D" id="3.40.140.20">
    <property type="match status" value="2"/>
</dbReference>
<comment type="caution">
    <text evidence="1">The sequence shown here is derived from an EMBL/GenBank/DDBJ whole genome shotgun (WGS) entry which is preliminary data.</text>
</comment>
<gene>
    <name evidence="1" type="ORF">ADK38_13595</name>
</gene>
<dbReference type="SUPFAM" id="SSF53927">
    <property type="entry name" value="Cytidine deaminase-like"/>
    <property type="match status" value="1"/>
</dbReference>
<dbReference type="SMART" id="SM00798">
    <property type="entry name" value="AICARFT_IMPCHas"/>
    <property type="match status" value="1"/>
</dbReference>
<name>A0ABR5J863_9ACTN</name>
<keyword evidence="2" id="KW-1185">Reference proteome</keyword>
<organism evidence="1 2">
    <name type="scientific">Streptomyces varsoviensis</name>
    <dbReference type="NCBI Taxonomy" id="67373"/>
    <lineage>
        <taxon>Bacteria</taxon>
        <taxon>Bacillati</taxon>
        <taxon>Actinomycetota</taxon>
        <taxon>Actinomycetes</taxon>
        <taxon>Kitasatosporales</taxon>
        <taxon>Streptomycetaceae</taxon>
        <taxon>Streptomyces</taxon>
    </lineage>
</organism>
<proteinExistence type="predicted"/>
<dbReference type="Proteomes" id="UP000037020">
    <property type="component" value="Unassembled WGS sequence"/>
</dbReference>
<dbReference type="InterPro" id="IPR024051">
    <property type="entry name" value="AICAR_Tfase_dup_dom_sf"/>
</dbReference>